<dbReference type="CDD" id="cd07960">
    <property type="entry name" value="Anticodon_Ia_Ile_BEm"/>
    <property type="match status" value="1"/>
</dbReference>
<dbReference type="RefSeq" id="WP_273377575.1">
    <property type="nucleotide sequence ID" value="NZ_PIUK01000006.1"/>
</dbReference>
<comment type="domain">
    <text evidence="10">IleRS has two distinct active sites: one for aminoacylation and one for editing. The misactivated valine is translocated from the active site to the editing site, which sterically excludes the correctly activated isoleucine. The single editing site contains two valyl binding pockets, one specific for each substrate (Val-AMP or Val-tRNA(Ile)).</text>
</comment>
<dbReference type="InterPro" id="IPR014729">
    <property type="entry name" value="Rossmann-like_a/b/a_fold"/>
</dbReference>
<feature type="binding site" evidence="10">
    <location>
        <position position="923"/>
    </location>
    <ligand>
        <name>Zn(2+)</name>
        <dbReference type="ChEBI" id="CHEBI:29105"/>
    </ligand>
</feature>
<dbReference type="GO" id="GO:0005829">
    <property type="term" value="C:cytosol"/>
    <property type="evidence" value="ECO:0007669"/>
    <property type="project" value="TreeGrafter"/>
</dbReference>
<dbReference type="EMBL" id="PIUK01000006">
    <property type="protein sequence ID" value="MBY6274890.1"/>
    <property type="molecule type" value="Genomic_DNA"/>
</dbReference>
<dbReference type="CDD" id="cd00818">
    <property type="entry name" value="IleRS_core"/>
    <property type="match status" value="1"/>
</dbReference>
<organism evidence="14 15">
    <name type="scientific">Symbiobacterium thermophilum</name>
    <dbReference type="NCBI Taxonomy" id="2734"/>
    <lineage>
        <taxon>Bacteria</taxon>
        <taxon>Bacillati</taxon>
        <taxon>Bacillota</taxon>
        <taxon>Clostridia</taxon>
        <taxon>Eubacteriales</taxon>
        <taxon>Symbiobacteriaceae</taxon>
        <taxon>Symbiobacterium</taxon>
    </lineage>
</organism>
<dbReference type="Gene3D" id="1.10.730.20">
    <property type="match status" value="1"/>
</dbReference>
<feature type="binding site" evidence="10">
    <location>
        <position position="604"/>
    </location>
    <ligand>
        <name>ATP</name>
        <dbReference type="ChEBI" id="CHEBI:30616"/>
    </ligand>
</feature>
<keyword evidence="10" id="KW-0479">Metal-binding</keyword>
<dbReference type="InterPro" id="IPR002301">
    <property type="entry name" value="Ile-tRNA-ligase"/>
</dbReference>
<dbReference type="PANTHER" id="PTHR42765">
    <property type="entry name" value="SOLEUCYL-TRNA SYNTHETASE"/>
    <property type="match status" value="1"/>
</dbReference>
<dbReference type="Pfam" id="PF08264">
    <property type="entry name" value="Anticodon_1"/>
    <property type="match status" value="1"/>
</dbReference>
<dbReference type="FunFam" id="3.40.50.620:FF:000152">
    <property type="entry name" value="Isoleucine--tRNA ligase"/>
    <property type="match status" value="1"/>
</dbReference>
<dbReference type="InterPro" id="IPR001412">
    <property type="entry name" value="aa-tRNA-synth_I_CS"/>
</dbReference>
<comment type="function">
    <text evidence="8 10">Catalyzes the attachment of isoleucine to tRNA(Ile). As IleRS can inadvertently accommodate and process structurally similar amino acids such as valine, to avoid such errors it has two additional distinct tRNA(Ile)-dependent editing activities. One activity is designated as 'pretransfer' editing and involves the hydrolysis of activated Val-AMP. The other activity is designated 'posttransfer' editing and involves deacylation of mischarged Val-tRNA(Ile).</text>
</comment>
<feature type="short sequence motif" description="'KMSKS' region" evidence="10">
    <location>
        <begin position="601"/>
        <end position="605"/>
    </location>
</feature>
<dbReference type="SUPFAM" id="SSF50677">
    <property type="entry name" value="ValRS/IleRS/LeuRS editing domain"/>
    <property type="match status" value="1"/>
</dbReference>
<dbReference type="PROSITE" id="PS00178">
    <property type="entry name" value="AA_TRNA_LIGASE_I"/>
    <property type="match status" value="1"/>
</dbReference>
<evidence type="ECO:0000313" key="14">
    <source>
        <dbReference type="EMBL" id="MBY6274890.1"/>
    </source>
</evidence>
<evidence type="ECO:0000313" key="15">
    <source>
        <dbReference type="Proteomes" id="UP000732377"/>
    </source>
</evidence>
<dbReference type="Pfam" id="PF00133">
    <property type="entry name" value="tRNA-synt_1"/>
    <property type="match status" value="1"/>
</dbReference>
<protein>
    <recommendedName>
        <fullName evidence="10">Isoleucine--tRNA ligase</fullName>
        <ecNumber evidence="10">6.1.1.5</ecNumber>
    </recommendedName>
    <alternativeName>
        <fullName evidence="10">Isoleucyl-tRNA synthetase</fullName>
        <shortName evidence="10">IleRS</shortName>
    </alternativeName>
</protein>
<dbReference type="Gene3D" id="3.40.50.620">
    <property type="entry name" value="HUPs"/>
    <property type="match status" value="2"/>
</dbReference>
<dbReference type="GO" id="GO:0000049">
    <property type="term" value="F:tRNA binding"/>
    <property type="evidence" value="ECO:0007669"/>
    <property type="project" value="InterPro"/>
</dbReference>
<keyword evidence="6 10" id="KW-0648">Protein biosynthesis</keyword>
<comment type="subcellular location">
    <subcellularLocation>
        <location evidence="10">Cytoplasm</location>
    </subcellularLocation>
</comment>
<dbReference type="InterPro" id="IPR033708">
    <property type="entry name" value="Anticodon_Ile_BEm"/>
</dbReference>
<dbReference type="GO" id="GO:0005524">
    <property type="term" value="F:ATP binding"/>
    <property type="evidence" value="ECO:0007669"/>
    <property type="project" value="UniProtKB-UniRule"/>
</dbReference>
<dbReference type="SUPFAM" id="SSF52374">
    <property type="entry name" value="Nucleotidylyl transferase"/>
    <property type="match status" value="1"/>
</dbReference>
<comment type="caution">
    <text evidence="14">The sequence shown here is derived from an EMBL/GenBank/DDBJ whole genome shotgun (WGS) entry which is preliminary data.</text>
</comment>
<evidence type="ECO:0000259" key="13">
    <source>
        <dbReference type="Pfam" id="PF08264"/>
    </source>
</evidence>
<evidence type="ECO:0000256" key="7">
    <source>
        <dbReference type="ARBA" id="ARBA00023146"/>
    </source>
</evidence>
<feature type="binding site" evidence="10">
    <location>
        <position position="907"/>
    </location>
    <ligand>
        <name>Zn(2+)</name>
        <dbReference type="ChEBI" id="CHEBI:29105"/>
    </ligand>
</feature>
<reference evidence="14" key="1">
    <citation type="submission" date="2017-11" db="EMBL/GenBank/DDBJ databases">
        <title>Three new genomes from thermophilic consortium.</title>
        <authorList>
            <person name="Quaggio R."/>
            <person name="Amgarten D."/>
            <person name="Setubal J.C."/>
        </authorList>
    </citation>
    <scope>NUCLEOTIDE SEQUENCE</scope>
    <source>
        <strain evidence="14">ZCTH01-B2</strain>
    </source>
</reference>
<comment type="catalytic activity">
    <reaction evidence="9 10">
        <text>tRNA(Ile) + L-isoleucine + ATP = L-isoleucyl-tRNA(Ile) + AMP + diphosphate</text>
        <dbReference type="Rhea" id="RHEA:11060"/>
        <dbReference type="Rhea" id="RHEA-COMP:9666"/>
        <dbReference type="Rhea" id="RHEA-COMP:9695"/>
        <dbReference type="ChEBI" id="CHEBI:30616"/>
        <dbReference type="ChEBI" id="CHEBI:33019"/>
        <dbReference type="ChEBI" id="CHEBI:58045"/>
        <dbReference type="ChEBI" id="CHEBI:78442"/>
        <dbReference type="ChEBI" id="CHEBI:78528"/>
        <dbReference type="ChEBI" id="CHEBI:456215"/>
        <dbReference type="EC" id="6.1.1.5"/>
    </reaction>
</comment>
<sequence length="938" mass="106185">MAEKTDYKATLNMPRTDFPMRANLPTREPEQLKKWEEMDLYNLVQRATAGRPKFVLHDGPPYANGDIHLGTALNKILKDIIVKHATMAGYDAPYVPGWDMHGLPIELRALKDMNIDRRKIDPLELRAKCYEYAHHWLNVQREQFKRLGVRGDWENPYRTVAPEFEAKEVEVFGAMAAKGYIYRGLKPVYWCPYCETALAEAEIEYNEKTSYSIYVRFPVVDPRGKLPEGSYLVIWTTTPWTIPANLAVAVHPEVEYGVYATEKGNLVVATALAEKFFQAVNLPAAEPVATLKGADLEGITYRHLLYDRVSPVILGDHVTTEDGTGLVHTAPGHGHEDFEVGQKYGLPVLNPVNDQGVFTAEAGPFAGMFIEKANPEIIKALDEAGMLLGQGKIRHQYAHCWRCKNPVIYRATVQWFVKVEGFMDIAKEAMNHVRWIPDWGYNRMYAMIDGLADWCISRQRAWGLPIPILTCSACDEPSFEPKTFEKIAEIFRAEGSDAWWRRPAEDFMPEGGLTCKKCGGRTFHKEKDILDVWFDSGSSHVGVLETRPELTWPADLYLEGSDQHRGWFKSSLLTAVVARDGKPPYKAVLTHGFTVDEQGRKMSKSLGNVVDPADVIKRYGADILRLWVASTDYRHDMALSENILKQVADAYRKIRNTLRYLLGNLYDFNPDTDMVERDDLLEIDRWQMHRLQEVIRKVTEAYREYEYHIVYHTLNNYCAVDLSAVYLDILKDRLYTSAPASRERRSAQTVLYHVADALIRMLTPILTFTAEEAYSHLPKPAGSPPTSQLLMMPQPDPAYLDENLAAEWDRLMELRDAVQVVLERARVDKLIGSSQEAAVNLYASGGEGSWAELLDRHLPDLPSIFIVSDVKLFVGGQSAPSGTYFGEGPGDLSVEVVRAEGEKCERCWNYRKVGAIEQHPTLCERCAGVVLSLNLDNP</sequence>
<dbReference type="NCBIfam" id="TIGR00392">
    <property type="entry name" value="ileS"/>
    <property type="match status" value="1"/>
</dbReference>
<dbReference type="EC" id="6.1.1.5" evidence="10"/>
<keyword evidence="4 10" id="KW-0547">Nucleotide-binding</keyword>
<dbReference type="InterPro" id="IPR023585">
    <property type="entry name" value="Ile-tRNA-ligase_type1"/>
</dbReference>
<keyword evidence="7 10" id="KW-0030">Aminoacyl-tRNA synthetase</keyword>
<dbReference type="AlphaFoldDB" id="A0A953HZP4"/>
<dbReference type="SUPFAM" id="SSF47323">
    <property type="entry name" value="Anticodon-binding domain of a subclass of class I aminoacyl-tRNA synthetases"/>
    <property type="match status" value="1"/>
</dbReference>
<dbReference type="GO" id="GO:0006428">
    <property type="term" value="P:isoleucyl-tRNA aminoacylation"/>
    <property type="evidence" value="ECO:0007669"/>
    <property type="project" value="UniProtKB-UniRule"/>
</dbReference>
<evidence type="ECO:0000256" key="8">
    <source>
        <dbReference type="ARBA" id="ARBA00025217"/>
    </source>
</evidence>
<dbReference type="GO" id="GO:0004822">
    <property type="term" value="F:isoleucine-tRNA ligase activity"/>
    <property type="evidence" value="ECO:0007669"/>
    <property type="project" value="UniProtKB-UniRule"/>
</dbReference>
<name>A0A953HZP4_SYMTR</name>
<evidence type="ECO:0000259" key="11">
    <source>
        <dbReference type="Pfam" id="PF00133"/>
    </source>
</evidence>
<dbReference type="HAMAP" id="MF_02002">
    <property type="entry name" value="Ile_tRNA_synth_type1"/>
    <property type="match status" value="1"/>
</dbReference>
<feature type="binding site" evidence="10">
    <location>
        <position position="904"/>
    </location>
    <ligand>
        <name>Zn(2+)</name>
        <dbReference type="ChEBI" id="CHEBI:29105"/>
    </ligand>
</feature>
<evidence type="ECO:0000256" key="1">
    <source>
        <dbReference type="ARBA" id="ARBA00006887"/>
    </source>
</evidence>
<feature type="domain" description="Aminoacyl-tRNA synthetase class Ia" evidence="11">
    <location>
        <begin position="32"/>
        <end position="640"/>
    </location>
</feature>
<feature type="short sequence motif" description="'HIGH' region" evidence="10">
    <location>
        <begin position="61"/>
        <end position="71"/>
    </location>
</feature>
<evidence type="ECO:0000259" key="12">
    <source>
        <dbReference type="Pfam" id="PF06827"/>
    </source>
</evidence>
<dbReference type="InterPro" id="IPR050081">
    <property type="entry name" value="Ile-tRNA_ligase"/>
</dbReference>
<evidence type="ECO:0000256" key="6">
    <source>
        <dbReference type="ARBA" id="ARBA00022917"/>
    </source>
</evidence>
<keyword evidence="5 10" id="KW-0067">ATP-binding</keyword>
<dbReference type="PANTHER" id="PTHR42765:SF1">
    <property type="entry name" value="ISOLEUCINE--TRNA LIGASE, MITOCHONDRIAL"/>
    <property type="match status" value="1"/>
</dbReference>
<evidence type="ECO:0000256" key="9">
    <source>
        <dbReference type="ARBA" id="ARBA00048359"/>
    </source>
</evidence>
<evidence type="ECO:0000256" key="10">
    <source>
        <dbReference type="HAMAP-Rule" id="MF_02002"/>
    </source>
</evidence>
<dbReference type="PRINTS" id="PR00984">
    <property type="entry name" value="TRNASYNTHILE"/>
</dbReference>
<evidence type="ECO:0000256" key="3">
    <source>
        <dbReference type="ARBA" id="ARBA00022598"/>
    </source>
</evidence>
<keyword evidence="2 10" id="KW-0963">Cytoplasm</keyword>
<dbReference type="Gene3D" id="2.170.220.10">
    <property type="match status" value="1"/>
</dbReference>
<gene>
    <name evidence="10" type="primary">ileS</name>
    <name evidence="14" type="ORF">CWE10_01530</name>
</gene>
<feature type="domain" description="Zinc finger FPG/IleRS-type" evidence="12">
    <location>
        <begin position="901"/>
        <end position="927"/>
    </location>
</feature>
<proteinExistence type="inferred from homology"/>
<feature type="domain" description="Methionyl/Valyl/Leucyl/Isoleucyl-tRNA synthetase anticodon-binding" evidence="13">
    <location>
        <begin position="684"/>
        <end position="839"/>
    </location>
</feature>
<feature type="binding site" evidence="10">
    <location>
        <position position="926"/>
    </location>
    <ligand>
        <name>Zn(2+)</name>
        <dbReference type="ChEBI" id="CHEBI:29105"/>
    </ligand>
</feature>
<dbReference type="InterPro" id="IPR002300">
    <property type="entry name" value="aa-tRNA-synth_Ia"/>
</dbReference>
<dbReference type="InterPro" id="IPR010663">
    <property type="entry name" value="Znf_FPG/IleRS"/>
</dbReference>
<comment type="subunit">
    <text evidence="10">Monomer.</text>
</comment>
<dbReference type="InterPro" id="IPR013155">
    <property type="entry name" value="M/V/L/I-tRNA-synth_anticd-bd"/>
</dbReference>
<keyword evidence="3 10" id="KW-0436">Ligase</keyword>
<evidence type="ECO:0000256" key="5">
    <source>
        <dbReference type="ARBA" id="ARBA00022840"/>
    </source>
</evidence>
<dbReference type="Pfam" id="PF06827">
    <property type="entry name" value="zf-FPG_IleRS"/>
    <property type="match status" value="1"/>
</dbReference>
<evidence type="ECO:0000256" key="4">
    <source>
        <dbReference type="ARBA" id="ARBA00022741"/>
    </source>
</evidence>
<dbReference type="GO" id="GO:0002161">
    <property type="term" value="F:aminoacyl-tRNA deacylase activity"/>
    <property type="evidence" value="ECO:0007669"/>
    <property type="project" value="InterPro"/>
</dbReference>
<comment type="cofactor">
    <cofactor evidence="10">
        <name>Zn(2+)</name>
        <dbReference type="ChEBI" id="CHEBI:29105"/>
    </cofactor>
    <text evidence="10">Binds 1 zinc ion per subunit.</text>
</comment>
<feature type="binding site" evidence="10">
    <location>
        <position position="559"/>
    </location>
    <ligand>
        <name>L-isoleucyl-5'-AMP</name>
        <dbReference type="ChEBI" id="CHEBI:178002"/>
    </ligand>
</feature>
<dbReference type="InterPro" id="IPR009008">
    <property type="entry name" value="Val/Leu/Ile-tRNA-synth_edit"/>
</dbReference>
<keyword evidence="10" id="KW-0862">Zinc</keyword>
<evidence type="ECO:0000256" key="2">
    <source>
        <dbReference type="ARBA" id="ARBA00022490"/>
    </source>
</evidence>
<comment type="similarity">
    <text evidence="1 10">Belongs to the class-I aminoacyl-tRNA synthetase family. IleS type 1 subfamily.</text>
</comment>
<accession>A0A953HZP4</accession>
<dbReference type="Gene3D" id="1.10.10.830">
    <property type="entry name" value="Ile-tRNA synthetase CP2 domain-like"/>
    <property type="match status" value="1"/>
</dbReference>
<dbReference type="Proteomes" id="UP000732377">
    <property type="component" value="Unassembled WGS sequence"/>
</dbReference>
<dbReference type="GO" id="GO:0008270">
    <property type="term" value="F:zinc ion binding"/>
    <property type="evidence" value="ECO:0007669"/>
    <property type="project" value="UniProtKB-UniRule"/>
</dbReference>
<dbReference type="FunFam" id="1.10.730.20:FF:000001">
    <property type="entry name" value="Isoleucine--tRNA ligase"/>
    <property type="match status" value="1"/>
</dbReference>
<dbReference type="Gene3D" id="3.90.740.10">
    <property type="entry name" value="Valyl/Leucyl/Isoleucyl-tRNA synthetase, editing domain"/>
    <property type="match status" value="1"/>
</dbReference>
<dbReference type="InterPro" id="IPR009080">
    <property type="entry name" value="tRNAsynth_Ia_anticodon-bd"/>
</dbReference>